<reference evidence="1" key="1">
    <citation type="submission" date="2021-12" db="EMBL/GenBank/DDBJ databases">
        <title>Bradyrhizobium xenonodulans sp. nov.</title>
        <authorList>
            <person name="Claassens R."/>
            <person name="Venter S.N."/>
            <person name="Beukes C.W."/>
            <person name="Stepkowski T."/>
            <person name="Steenkamp E.T."/>
        </authorList>
    </citation>
    <scope>NUCLEOTIDE SEQUENCE</scope>
    <source>
        <strain evidence="1">14AB</strain>
    </source>
</reference>
<evidence type="ECO:0000313" key="1">
    <source>
        <dbReference type="EMBL" id="WBL80320.1"/>
    </source>
</evidence>
<name>A0ABY7MTN5_9BRAD</name>
<gene>
    <name evidence="1" type="ORF">I3J27_07825</name>
</gene>
<keyword evidence="2" id="KW-1185">Reference proteome</keyword>
<dbReference type="Pfam" id="PF13489">
    <property type="entry name" value="Methyltransf_23"/>
    <property type="match status" value="1"/>
</dbReference>
<dbReference type="GO" id="GO:0008168">
    <property type="term" value="F:methyltransferase activity"/>
    <property type="evidence" value="ECO:0007669"/>
    <property type="project" value="UniProtKB-KW"/>
</dbReference>
<evidence type="ECO:0000313" key="2">
    <source>
        <dbReference type="Proteomes" id="UP001179614"/>
    </source>
</evidence>
<accession>A0ABY7MTN5</accession>
<dbReference type="Proteomes" id="UP001179614">
    <property type="component" value="Chromosome"/>
</dbReference>
<organism evidence="1 2">
    <name type="scientific">Bradyrhizobium xenonodulans</name>
    <dbReference type="NCBI Taxonomy" id="2736875"/>
    <lineage>
        <taxon>Bacteria</taxon>
        <taxon>Pseudomonadati</taxon>
        <taxon>Pseudomonadota</taxon>
        <taxon>Alphaproteobacteria</taxon>
        <taxon>Hyphomicrobiales</taxon>
        <taxon>Nitrobacteraceae</taxon>
        <taxon>Bradyrhizobium</taxon>
    </lineage>
</organism>
<dbReference type="GO" id="GO:0032259">
    <property type="term" value="P:methylation"/>
    <property type="evidence" value="ECO:0007669"/>
    <property type="project" value="UniProtKB-KW"/>
</dbReference>
<dbReference type="InterPro" id="IPR029063">
    <property type="entry name" value="SAM-dependent_MTases_sf"/>
</dbReference>
<dbReference type="SUPFAM" id="SSF53335">
    <property type="entry name" value="S-adenosyl-L-methionine-dependent methyltransferases"/>
    <property type="match status" value="1"/>
</dbReference>
<keyword evidence="1" id="KW-0808">Transferase</keyword>
<dbReference type="RefSeq" id="WP_270167409.1">
    <property type="nucleotide sequence ID" value="NZ_CP089391.1"/>
</dbReference>
<dbReference type="Gene3D" id="3.40.50.150">
    <property type="entry name" value="Vaccinia Virus protein VP39"/>
    <property type="match status" value="1"/>
</dbReference>
<proteinExistence type="predicted"/>
<sequence length="247" mass="27596">MRNAETWTETKYVLRNGQLSSSDDPAEVGVGSRLISNLVAAKYFEGLKLHASGRLLDLGCGKAPLYGVYKTLATEVTCVDWGNSLHQTTHLDREADLTQPIDLPGQAFDTIILSDVLEHIPVPLDLCREIARLLAPGGKLIMNVPFYYPLHETPHDFYRYTEFALRRFMETVGMRVIHLEPIGGAVEIVSDIVSKNMVKLPIGGFFAARAMQAVAWWFARTRLGARVSKKTSAQFPLGYFMVAERPR</sequence>
<dbReference type="CDD" id="cd02440">
    <property type="entry name" value="AdoMet_MTases"/>
    <property type="match status" value="1"/>
</dbReference>
<protein>
    <submittedName>
        <fullName evidence="1">Class I SAM-dependent methyltransferase</fullName>
    </submittedName>
</protein>
<dbReference type="PANTHER" id="PTHR43861">
    <property type="entry name" value="TRANS-ACONITATE 2-METHYLTRANSFERASE-RELATED"/>
    <property type="match status" value="1"/>
</dbReference>
<dbReference type="EMBL" id="CP089391">
    <property type="protein sequence ID" value="WBL80320.1"/>
    <property type="molecule type" value="Genomic_DNA"/>
</dbReference>
<keyword evidence="1" id="KW-0489">Methyltransferase</keyword>